<evidence type="ECO:0000256" key="3">
    <source>
        <dbReference type="ARBA" id="ARBA00010617"/>
    </source>
</evidence>
<dbReference type="PRINTS" id="PR00463">
    <property type="entry name" value="EP450I"/>
</dbReference>
<dbReference type="FunFam" id="1.10.630.10:FF:000019">
    <property type="entry name" value="Cytochrome P450 family protein"/>
    <property type="match status" value="1"/>
</dbReference>
<dbReference type="GO" id="GO:0016020">
    <property type="term" value="C:membrane"/>
    <property type="evidence" value="ECO:0007669"/>
    <property type="project" value="UniProtKB-SubCell"/>
</dbReference>
<proteinExistence type="inferred from homology"/>
<keyword evidence="5 14" id="KW-0812">Transmembrane</keyword>
<dbReference type="SUPFAM" id="SSF48264">
    <property type="entry name" value="Cytochrome P450"/>
    <property type="match status" value="1"/>
</dbReference>
<keyword evidence="9 12" id="KW-0408">Iron</keyword>
<dbReference type="InterPro" id="IPR051103">
    <property type="entry name" value="Plant_metabolite_P450s"/>
</dbReference>
<keyword evidence="4 12" id="KW-0349">Heme</keyword>
<evidence type="ECO:0000256" key="9">
    <source>
        <dbReference type="ARBA" id="ARBA00023004"/>
    </source>
</evidence>
<keyword evidence="10 13" id="KW-0503">Monooxygenase</keyword>
<dbReference type="GO" id="GO:0020037">
    <property type="term" value="F:heme binding"/>
    <property type="evidence" value="ECO:0007669"/>
    <property type="project" value="InterPro"/>
</dbReference>
<evidence type="ECO:0000256" key="1">
    <source>
        <dbReference type="ARBA" id="ARBA00001971"/>
    </source>
</evidence>
<evidence type="ECO:0000256" key="7">
    <source>
        <dbReference type="ARBA" id="ARBA00022989"/>
    </source>
</evidence>
<sequence length="510" mass="57837">MVAMANFDFQNCFILILLCLFSTFLLFFFFFKKPKNVFDLPPSPPSLPIIGHLHLLFSASIHKSFRKISSKYGPFLHLRIFNVPIVLVSSASVAYEIFKDHDMSISSHGPVGIDECLVFGAFGFIKAPYGDYWKFMKKIITTKMLGPQALERSRDVRAVEIERFYRNLLDKAMKKQNVEIGEEALSLVNSILGKMSLGRSFSEETNEARVSAFSVEIAALTQKIFLQQVLRKPLEKLGISPPFKQEVMNVSCRYEELLEKIIVKYEEKVDEHQGSEIMDTLLASCRDENAEYKINRNHIKALLAELFFGAGDTSSKSTQWAMAEILNNPKVLERLREEIDSVVGRTRLIQETDLPKLPYLQAVIKESLRLHPPGVLLPREFEQGCKVGGFYVPKGTSLVINAYAVMRDLDSWKDPDEFKPERFLGEEEERREKTLNFLPFGAGRRGCPGSNVAYILGGITIGVMVQCFDWKVEGDKINMEEATGRAFLALAHPLNCTPIPRFIYPLPSNL</sequence>
<evidence type="ECO:0000256" key="14">
    <source>
        <dbReference type="SAM" id="Phobius"/>
    </source>
</evidence>
<comment type="cofactor">
    <cofactor evidence="1 12">
        <name>heme</name>
        <dbReference type="ChEBI" id="CHEBI:30413"/>
    </cofactor>
</comment>
<accession>A0A8F0FRG9</accession>
<evidence type="ECO:0000256" key="5">
    <source>
        <dbReference type="ARBA" id="ARBA00022692"/>
    </source>
</evidence>
<evidence type="ECO:0000313" key="15">
    <source>
        <dbReference type="EMBL" id="QWK52240.1"/>
    </source>
</evidence>
<dbReference type="GO" id="GO:0005506">
    <property type="term" value="F:iron ion binding"/>
    <property type="evidence" value="ECO:0007669"/>
    <property type="project" value="InterPro"/>
</dbReference>
<evidence type="ECO:0000256" key="13">
    <source>
        <dbReference type="RuleBase" id="RU000461"/>
    </source>
</evidence>
<dbReference type="GO" id="GO:0016709">
    <property type="term" value="F:oxidoreductase activity, acting on paired donors, with incorporation or reduction of molecular oxygen, NAD(P)H as one donor, and incorporation of one atom of oxygen"/>
    <property type="evidence" value="ECO:0007669"/>
    <property type="project" value="TreeGrafter"/>
</dbReference>
<evidence type="ECO:0000256" key="6">
    <source>
        <dbReference type="ARBA" id="ARBA00022723"/>
    </source>
</evidence>
<dbReference type="InterPro" id="IPR002401">
    <property type="entry name" value="Cyt_P450_E_grp-I"/>
</dbReference>
<comment type="similarity">
    <text evidence="3 13">Belongs to the cytochrome P450 family.</text>
</comment>
<organism evidence="15">
    <name type="scientific">Isatis tinctoria</name>
    <name type="common">Dyer's woad</name>
    <name type="synonym">Isatis indigotica</name>
    <dbReference type="NCBI Taxonomy" id="161756"/>
    <lineage>
        <taxon>Eukaryota</taxon>
        <taxon>Viridiplantae</taxon>
        <taxon>Streptophyta</taxon>
        <taxon>Embryophyta</taxon>
        <taxon>Tracheophyta</taxon>
        <taxon>Spermatophyta</taxon>
        <taxon>Magnoliopsida</taxon>
        <taxon>eudicotyledons</taxon>
        <taxon>Gunneridae</taxon>
        <taxon>Pentapetalae</taxon>
        <taxon>rosids</taxon>
        <taxon>malvids</taxon>
        <taxon>Brassicales</taxon>
        <taxon>Brassicaceae</taxon>
        <taxon>Isatideae</taxon>
        <taxon>Isatis</taxon>
    </lineage>
</organism>
<evidence type="ECO:0000256" key="4">
    <source>
        <dbReference type="ARBA" id="ARBA00022617"/>
    </source>
</evidence>
<dbReference type="PANTHER" id="PTHR24298">
    <property type="entry name" value="FLAVONOID 3'-MONOOXYGENASE-RELATED"/>
    <property type="match status" value="1"/>
</dbReference>
<reference evidence="15" key="1">
    <citation type="submission" date="2020-03" db="EMBL/GenBank/DDBJ databases">
        <title>An insight into accumulation patterns and metabolic pathway genes of glucosinolates in Isatis indigotica.</title>
        <authorList>
            <person name="Zhang T."/>
            <person name="Hu X."/>
            <person name="Yang S."/>
        </authorList>
    </citation>
    <scope>NUCLEOTIDE SEQUENCE</scope>
</reference>
<dbReference type="PANTHER" id="PTHR24298:SF477">
    <property type="entry name" value="CYTOCHROME P450"/>
    <property type="match status" value="1"/>
</dbReference>
<protein>
    <submittedName>
        <fullName evidence="15">Cytochrome P450 705A1-2</fullName>
    </submittedName>
</protein>
<dbReference type="AlphaFoldDB" id="A0A8F0FRG9"/>
<evidence type="ECO:0000256" key="2">
    <source>
        <dbReference type="ARBA" id="ARBA00004167"/>
    </source>
</evidence>
<gene>
    <name evidence="15" type="primary">CYP705A1-2</name>
</gene>
<dbReference type="PROSITE" id="PS00086">
    <property type="entry name" value="CYTOCHROME_P450"/>
    <property type="match status" value="1"/>
</dbReference>
<comment type="subcellular location">
    <subcellularLocation>
        <location evidence="2">Membrane</location>
        <topology evidence="2">Single-pass membrane protein</topology>
    </subcellularLocation>
</comment>
<dbReference type="CDD" id="cd20655">
    <property type="entry name" value="CYP93"/>
    <property type="match status" value="1"/>
</dbReference>
<dbReference type="Pfam" id="PF00067">
    <property type="entry name" value="p450"/>
    <property type="match status" value="1"/>
</dbReference>
<evidence type="ECO:0000256" key="8">
    <source>
        <dbReference type="ARBA" id="ARBA00023002"/>
    </source>
</evidence>
<dbReference type="EMBL" id="MT145684">
    <property type="protein sequence ID" value="QWK52240.1"/>
    <property type="molecule type" value="Genomic_DNA"/>
</dbReference>
<keyword evidence="6 12" id="KW-0479">Metal-binding</keyword>
<name>A0A8F0FRG9_ISATI</name>
<dbReference type="InterPro" id="IPR036396">
    <property type="entry name" value="Cyt_P450_sf"/>
</dbReference>
<evidence type="ECO:0000256" key="12">
    <source>
        <dbReference type="PIRSR" id="PIRSR602401-1"/>
    </source>
</evidence>
<dbReference type="InterPro" id="IPR001128">
    <property type="entry name" value="Cyt_P450"/>
</dbReference>
<keyword evidence="11 14" id="KW-0472">Membrane</keyword>
<dbReference type="Gene3D" id="1.10.630.10">
    <property type="entry name" value="Cytochrome P450"/>
    <property type="match status" value="1"/>
</dbReference>
<dbReference type="InterPro" id="IPR017972">
    <property type="entry name" value="Cyt_P450_CS"/>
</dbReference>
<dbReference type="PRINTS" id="PR00385">
    <property type="entry name" value="P450"/>
</dbReference>
<keyword evidence="7 14" id="KW-1133">Transmembrane helix</keyword>
<feature type="binding site" description="axial binding residue" evidence="12">
    <location>
        <position position="447"/>
    </location>
    <ligand>
        <name>heme</name>
        <dbReference type="ChEBI" id="CHEBI:30413"/>
    </ligand>
    <ligandPart>
        <name>Fe</name>
        <dbReference type="ChEBI" id="CHEBI:18248"/>
    </ligandPart>
</feature>
<feature type="transmembrane region" description="Helical" evidence="14">
    <location>
        <begin position="12"/>
        <end position="31"/>
    </location>
</feature>
<keyword evidence="8 13" id="KW-0560">Oxidoreductase</keyword>
<evidence type="ECO:0000256" key="10">
    <source>
        <dbReference type="ARBA" id="ARBA00023033"/>
    </source>
</evidence>
<evidence type="ECO:0000256" key="11">
    <source>
        <dbReference type="ARBA" id="ARBA00023136"/>
    </source>
</evidence>